<dbReference type="PANTHER" id="PTHR43047">
    <property type="entry name" value="TWO-COMPONENT HISTIDINE PROTEIN KINASE"/>
    <property type="match status" value="1"/>
</dbReference>
<evidence type="ECO:0000256" key="5">
    <source>
        <dbReference type="ARBA" id="ARBA00022679"/>
    </source>
</evidence>
<dbReference type="Pfam" id="PF00512">
    <property type="entry name" value="HisKA"/>
    <property type="match status" value="1"/>
</dbReference>
<dbReference type="InterPro" id="IPR013655">
    <property type="entry name" value="PAS_fold_3"/>
</dbReference>
<dbReference type="InterPro" id="IPR004358">
    <property type="entry name" value="Sig_transdc_His_kin-like_C"/>
</dbReference>
<dbReference type="InterPro" id="IPR005467">
    <property type="entry name" value="His_kinase_dom"/>
</dbReference>
<dbReference type="PROSITE" id="PS51371">
    <property type="entry name" value="CBS"/>
    <property type="match status" value="4"/>
</dbReference>
<dbReference type="InterPro" id="IPR000644">
    <property type="entry name" value="CBS_dom"/>
</dbReference>
<dbReference type="Pfam" id="PF00072">
    <property type="entry name" value="Response_reg"/>
    <property type="match status" value="1"/>
</dbReference>
<dbReference type="RefSeq" id="WP_283752858.1">
    <property type="nucleotide sequence ID" value="NZ_JAQOSP010000042.1"/>
</dbReference>
<evidence type="ECO:0000256" key="7">
    <source>
        <dbReference type="ARBA" id="ARBA00023012"/>
    </source>
</evidence>
<feature type="modified residue" description="4-aspartylphosphate" evidence="8">
    <location>
        <position position="1833"/>
    </location>
</feature>
<feature type="domain" description="PAS" evidence="14">
    <location>
        <begin position="816"/>
        <end position="857"/>
    </location>
</feature>
<dbReference type="SMART" id="SM00387">
    <property type="entry name" value="HATPase_c"/>
    <property type="match status" value="1"/>
</dbReference>
<evidence type="ECO:0000256" key="1">
    <source>
        <dbReference type="ARBA" id="ARBA00000085"/>
    </source>
</evidence>
<keyword evidence="4 8" id="KW-0597">Phosphoprotein</keyword>
<dbReference type="Pfam" id="PF01590">
    <property type="entry name" value="GAF"/>
    <property type="match status" value="1"/>
</dbReference>
<evidence type="ECO:0000256" key="6">
    <source>
        <dbReference type="ARBA" id="ARBA00022777"/>
    </source>
</evidence>
<evidence type="ECO:0000256" key="3">
    <source>
        <dbReference type="ARBA" id="ARBA00012438"/>
    </source>
</evidence>
<dbReference type="Gene3D" id="3.40.50.2300">
    <property type="match status" value="1"/>
</dbReference>
<evidence type="ECO:0000256" key="2">
    <source>
        <dbReference type="ARBA" id="ARBA00006402"/>
    </source>
</evidence>
<feature type="domain" description="Phytochrome chromophore attachment site" evidence="11">
    <location>
        <begin position="358"/>
        <end position="489"/>
    </location>
</feature>
<dbReference type="EMBL" id="JAQOSP010000042">
    <property type="protein sequence ID" value="MDJ1169097.1"/>
    <property type="molecule type" value="Genomic_DNA"/>
</dbReference>
<keyword evidence="18" id="KW-1185">Reference proteome</keyword>
<dbReference type="Gene3D" id="2.10.70.100">
    <property type="match status" value="1"/>
</dbReference>
<evidence type="ECO:0000259" key="13">
    <source>
        <dbReference type="PROSITE" id="PS50110"/>
    </source>
</evidence>
<dbReference type="PROSITE" id="PS50046">
    <property type="entry name" value="PHYTOCHROME_2"/>
    <property type="match status" value="1"/>
</dbReference>
<dbReference type="NCBIfam" id="TIGR00229">
    <property type="entry name" value="sensory_box"/>
    <property type="match status" value="5"/>
</dbReference>
<dbReference type="SUPFAM" id="SSF47384">
    <property type="entry name" value="Homodimeric domain of signal transducing histidine kinase"/>
    <property type="match status" value="1"/>
</dbReference>
<dbReference type="CDD" id="cd00082">
    <property type="entry name" value="HisKA"/>
    <property type="match status" value="1"/>
</dbReference>
<dbReference type="Gene3D" id="3.30.565.10">
    <property type="entry name" value="Histidine kinase-like ATPase, C-terminal domain"/>
    <property type="match status" value="1"/>
</dbReference>
<protein>
    <recommendedName>
        <fullName evidence="3">histidine kinase</fullName>
        <ecNumber evidence="3">2.7.13.3</ecNumber>
    </recommendedName>
</protein>
<feature type="domain" description="PAC" evidence="15">
    <location>
        <begin position="746"/>
        <end position="798"/>
    </location>
</feature>
<organism evidence="17 18">
    <name type="scientific">Roseofilum acuticapitatum BLCC-M154</name>
    <dbReference type="NCBI Taxonomy" id="3022444"/>
    <lineage>
        <taxon>Bacteria</taxon>
        <taxon>Bacillati</taxon>
        <taxon>Cyanobacteriota</taxon>
        <taxon>Cyanophyceae</taxon>
        <taxon>Desertifilales</taxon>
        <taxon>Desertifilaceae</taxon>
        <taxon>Roseofilum</taxon>
        <taxon>Roseofilum acuticapitatum</taxon>
    </lineage>
</organism>
<dbReference type="Pfam" id="PF00571">
    <property type="entry name" value="CBS"/>
    <property type="match status" value="4"/>
</dbReference>
<dbReference type="EC" id="2.7.13.3" evidence="3"/>
<sequence>MLNSETALDPIQLKLAIVRNPIVVSPNTNVREAISKMSATHLSCETERTQDNQHHQLHLEATSSCVVIVDNQKVMGILTERDMVRLLAEDQPLAYLRVEQVMSPSVVTIKEEEFTDIFFAINLLKQHRIRHLPILDDRGQLVGLVTHESLRQISRPIDLLRLREAQEVMSRQVICATTQTSLLAISQLMASHRVSSVVIVENRHTATGSLDIPVGIITERDLVQFHSFYPHFKQYLAEDLMSRPIFAVKPQDSLWVVQQIMEKHLIQRVVAIGEQGELLGIVTQTSLLQALNPLELYKLVEVLEHKVNHLEAQKVVLLESRNSELEEQVQARMAELQAQREREKVVADMAKRIRYSLDLQEVLDVAVSEIRRVLSCDRVVVCQFQDEGHGRIIAESALPRWRTSLGNWIEDGCFGEQTRDRSIVVNNVDTAGYTPCYLNLLEEYQVKANLVIPLTFEEGPWGFLISHQCEDYRDWTGEEVSLLEEVGVQLAIAIQQASTHQKLAVELRERQQAESLLRESGQRYASLAESLPVGVFRADKTGQWVYVNQRWCELAGLAGTALMGNRWLTSVHRDDRERVENIWVNGVKDHCACELEFRLQHLDGSIYWVYAQSTVERNSEGKVIGYVGSITDISDRKHMETDLKQAQLALEELNQDLEDRVTERTLKIRTISKRLELAVSSAQIGIWEWNVVENRLTWDRRMYTLYGLDPSNPTNTVELWQNALYPEDAPMAGEALEAALRGEKKFDPEFRVLHPDGSVRWVSATAIVERDEQGNPQRMIGINRDITQAKIDSQQRQVLMQELANFKLALDQAAIVAITDAEGVITYANDRFCEVSGYTQEEIIGQTHRLIKSGVHPPEFFQNLWQTVSRGEIWRSEVCNRAKDGRLYWMDTTIVPFLNAGGKPFQYLAIRVDISDRKQAELALARSNQLLRAISTAQAQFITAGNRLTIFEGLLSNLLELTDSEYGFIGEVLFRDDGIAPLEKRPECDEILLKIRGVPYVKTHSITNIAWDRATQEFYEQNYEQGMEFGNMNTLFGAVVMTGKPVIANSPRTDPRRGGTPDGHPPLNAFLGLPFYSGSTLLGMVGIANRPQGYNQQIVEELEPFLITCSNLIEGYRLERQRQETEEENARQLASIEAAVDGIALLKGDRYEYLNRSHVQIFGYDRPEELIGQSWRQLYSEQELKRFEKEVFPVLLEQGFWKGEAIATRKDGSTFDEDLSLTLTEDGTLICVCRDITDYKRSMAALEQTTQELDRFFSLALDLLCMANLEGEFIRLNPQWEKTLGYPVSELEGQKFLDYVHPEDLDSTLEAMVNLGKGEELINFTNRYRCRDGSYRWIEWRSRPYGDLIYAAARDITDRKEAGARLQQQMAAIEAAIDGIGILRDDRYIFVNQAHLSLFNFTDPQELLGQSWRKLYDTEQIQYFEEQVFPALSSDRHWRGQTIALREGEPFAQELSLTLTDKGYLICVCRDISDRQAAEEALLRTNQELARATRLKDEFLANMSHELRTPLNAILGMAEGLSEQIFGEINDRQLKALDTIERSGSHLLELINDILDVAKIESGKIELEYSRVPVAPLCSSSLAFVKQQAQKKGITLETAIANPLPDLWVDERRIRQVLINLLNNAVKFTPEGGKITLKVAPKPALNTDSTLCFPNISQIEALHPEVKCQPQDPGLTLNHYLRIAIIDTGIGITPENLEKLFQPFVQIDSALNRKYTGTGLGLALVKQIVELHGGQVSVRSKVGLGSCFSIDLPCLEGPDTPVDLPPELDRDRNLSPATESKSPLILLVDDNEANLTTLSSYLKAKGYQLCIGKNGSEGVALAASEQPNMILMDIQMPDMDGLEAIQKIRQDLQLVEVPIIALTALAMEGDRDRALEAGANEYLSKPVKLKQLVTTIEQLLAHREMNF</sequence>
<dbReference type="SUPFAM" id="SSF52172">
    <property type="entry name" value="CheY-like"/>
    <property type="match status" value="1"/>
</dbReference>
<feature type="domain" description="PAC" evidence="15">
    <location>
        <begin position="874"/>
        <end position="926"/>
    </location>
</feature>
<dbReference type="SMART" id="SM00388">
    <property type="entry name" value="HisKA"/>
    <property type="match status" value="1"/>
</dbReference>
<dbReference type="InterPro" id="IPR000014">
    <property type="entry name" value="PAS"/>
</dbReference>
<dbReference type="PROSITE" id="PS50113">
    <property type="entry name" value="PAC"/>
    <property type="match status" value="3"/>
</dbReference>
<dbReference type="InterPro" id="IPR003018">
    <property type="entry name" value="GAF"/>
</dbReference>
<dbReference type="Pfam" id="PF13426">
    <property type="entry name" value="PAS_9"/>
    <property type="match status" value="2"/>
</dbReference>
<dbReference type="CDD" id="cd00130">
    <property type="entry name" value="PAS"/>
    <property type="match status" value="6"/>
</dbReference>
<dbReference type="InterPro" id="IPR001789">
    <property type="entry name" value="Sig_transdc_resp-reg_receiver"/>
</dbReference>
<comment type="catalytic activity">
    <reaction evidence="1">
        <text>ATP + protein L-histidine = ADP + protein N-phospho-L-histidine.</text>
        <dbReference type="EC" id="2.7.13.3"/>
    </reaction>
</comment>
<reference evidence="17 18" key="1">
    <citation type="submission" date="2023-01" db="EMBL/GenBank/DDBJ databases">
        <title>Novel diversity within Roseofilum (Cyanobacteria; Desertifilaceae) from marine benthic mats with descriptions of four novel species.</title>
        <authorList>
            <person name="Wang Y."/>
            <person name="Berthold D.E."/>
            <person name="Hu J."/>
            <person name="Lefler F.W."/>
            <person name="Laughinghouse H.D. IV."/>
        </authorList>
    </citation>
    <scope>NUCLEOTIDE SEQUENCE [LARGE SCALE GENOMIC DNA]</scope>
    <source>
        <strain evidence="17 18">BLCC-M154</strain>
    </source>
</reference>
<evidence type="ECO:0000256" key="9">
    <source>
        <dbReference type="PROSITE-ProRule" id="PRU00703"/>
    </source>
</evidence>
<dbReference type="Pfam" id="PF13185">
    <property type="entry name" value="GAF_2"/>
    <property type="match status" value="1"/>
</dbReference>
<dbReference type="InterPro" id="IPR011006">
    <property type="entry name" value="CheY-like_superfamily"/>
</dbReference>
<dbReference type="Gene3D" id="3.30.450.40">
    <property type="match status" value="2"/>
</dbReference>
<dbReference type="SUPFAM" id="SSF54631">
    <property type="entry name" value="CBS-domain pair"/>
    <property type="match status" value="2"/>
</dbReference>
<feature type="domain" description="CBS" evidence="16">
    <location>
        <begin position="17"/>
        <end position="93"/>
    </location>
</feature>
<keyword evidence="5" id="KW-0808">Transferase</keyword>
<dbReference type="PANTHER" id="PTHR43047:SF63">
    <property type="entry name" value="HISTIDINE KINASE"/>
    <property type="match status" value="1"/>
</dbReference>
<dbReference type="InterPro" id="IPR046342">
    <property type="entry name" value="CBS_dom_sf"/>
</dbReference>
<dbReference type="SUPFAM" id="SSF55874">
    <property type="entry name" value="ATPase domain of HSP90 chaperone/DNA topoisomerase II/histidine kinase"/>
    <property type="match status" value="1"/>
</dbReference>
<dbReference type="InterPro" id="IPR035965">
    <property type="entry name" value="PAS-like_dom_sf"/>
</dbReference>
<feature type="coiled-coil region" evidence="10">
    <location>
        <begin position="315"/>
        <end position="346"/>
    </location>
</feature>
<dbReference type="PRINTS" id="PR00344">
    <property type="entry name" value="BCTRLSENSOR"/>
</dbReference>
<proteinExistence type="inferred from homology"/>
<dbReference type="PROSITE" id="PS50112">
    <property type="entry name" value="PAS"/>
    <property type="match status" value="3"/>
</dbReference>
<dbReference type="Gene3D" id="3.10.580.10">
    <property type="entry name" value="CBS-domain"/>
    <property type="match status" value="2"/>
</dbReference>
<dbReference type="PROSITE" id="PS50110">
    <property type="entry name" value="RESPONSE_REGULATORY"/>
    <property type="match status" value="1"/>
</dbReference>
<keyword evidence="6" id="KW-0418">Kinase</keyword>
<feature type="coiled-coil region" evidence="10">
    <location>
        <begin position="636"/>
        <end position="663"/>
    </location>
</feature>
<dbReference type="InterPro" id="IPR003594">
    <property type="entry name" value="HATPase_dom"/>
</dbReference>
<dbReference type="InterPro" id="IPR016132">
    <property type="entry name" value="Phyto_chromo_attachment"/>
</dbReference>
<dbReference type="SMART" id="SM00065">
    <property type="entry name" value="GAF"/>
    <property type="match status" value="1"/>
</dbReference>
<dbReference type="SMART" id="SM00086">
    <property type="entry name" value="PAC"/>
    <property type="match status" value="5"/>
</dbReference>
<keyword evidence="9" id="KW-0129">CBS domain</keyword>
<feature type="domain" description="PAS" evidence="14">
    <location>
        <begin position="1249"/>
        <end position="1319"/>
    </location>
</feature>
<dbReference type="SUPFAM" id="SSF55785">
    <property type="entry name" value="PYP-like sensor domain (PAS domain)"/>
    <property type="match status" value="6"/>
</dbReference>
<dbReference type="InterPro" id="IPR003661">
    <property type="entry name" value="HisK_dim/P_dom"/>
</dbReference>
<name>A0ABT7AQC3_9CYAN</name>
<dbReference type="CDD" id="cd04620">
    <property type="entry name" value="CBS_two-component_sensor_histidine_kinase_repeat1"/>
    <property type="match status" value="1"/>
</dbReference>
<evidence type="ECO:0000259" key="14">
    <source>
        <dbReference type="PROSITE" id="PS50112"/>
    </source>
</evidence>
<comment type="similarity">
    <text evidence="2">In the N-terminal section; belongs to the phytochrome family.</text>
</comment>
<evidence type="ECO:0000256" key="8">
    <source>
        <dbReference type="PROSITE-ProRule" id="PRU00169"/>
    </source>
</evidence>
<dbReference type="Gene3D" id="1.10.287.130">
    <property type="match status" value="1"/>
</dbReference>
<evidence type="ECO:0000256" key="10">
    <source>
        <dbReference type="SAM" id="Coils"/>
    </source>
</evidence>
<dbReference type="InterPro" id="IPR036097">
    <property type="entry name" value="HisK_dim/P_sf"/>
</dbReference>
<dbReference type="Proteomes" id="UP001235303">
    <property type="component" value="Unassembled WGS sequence"/>
</dbReference>
<dbReference type="SMART" id="SM00091">
    <property type="entry name" value="PAS"/>
    <property type="match status" value="6"/>
</dbReference>
<dbReference type="Pfam" id="PF08447">
    <property type="entry name" value="PAS_3"/>
    <property type="match status" value="4"/>
</dbReference>
<feature type="domain" description="PAC" evidence="15">
    <location>
        <begin position="593"/>
        <end position="645"/>
    </location>
</feature>
<feature type="domain" description="CBS" evidence="16">
    <location>
        <begin position="102"/>
        <end position="162"/>
    </location>
</feature>
<feature type="domain" description="Histidine kinase" evidence="12">
    <location>
        <begin position="1502"/>
        <end position="1756"/>
    </location>
</feature>
<evidence type="ECO:0000259" key="12">
    <source>
        <dbReference type="PROSITE" id="PS50109"/>
    </source>
</evidence>
<evidence type="ECO:0000313" key="18">
    <source>
        <dbReference type="Proteomes" id="UP001235303"/>
    </source>
</evidence>
<dbReference type="SUPFAM" id="SSF55781">
    <property type="entry name" value="GAF domain-like"/>
    <property type="match status" value="2"/>
</dbReference>
<feature type="domain" description="PAS" evidence="14">
    <location>
        <begin position="520"/>
        <end position="590"/>
    </location>
</feature>
<evidence type="ECO:0000256" key="4">
    <source>
        <dbReference type="ARBA" id="ARBA00022553"/>
    </source>
</evidence>
<gene>
    <name evidence="17" type="ORF">PMG71_06625</name>
</gene>
<dbReference type="Gene3D" id="3.30.450.20">
    <property type="entry name" value="PAS domain"/>
    <property type="match status" value="6"/>
</dbReference>
<evidence type="ECO:0000313" key="17">
    <source>
        <dbReference type="EMBL" id="MDJ1169097.1"/>
    </source>
</evidence>
<comment type="caution">
    <text evidence="17">The sequence shown here is derived from an EMBL/GenBank/DDBJ whole genome shotgun (WGS) entry which is preliminary data.</text>
</comment>
<dbReference type="InterPro" id="IPR001610">
    <property type="entry name" value="PAC"/>
</dbReference>
<dbReference type="SMART" id="SM00448">
    <property type="entry name" value="REC"/>
    <property type="match status" value="1"/>
</dbReference>
<dbReference type="SMART" id="SM00116">
    <property type="entry name" value="CBS"/>
    <property type="match status" value="4"/>
</dbReference>
<evidence type="ECO:0000259" key="15">
    <source>
        <dbReference type="PROSITE" id="PS50113"/>
    </source>
</evidence>
<dbReference type="Pfam" id="PF02518">
    <property type="entry name" value="HATPase_c"/>
    <property type="match status" value="1"/>
</dbReference>
<feature type="domain" description="CBS" evidence="16">
    <location>
        <begin position="241"/>
        <end position="299"/>
    </location>
</feature>
<dbReference type="InterPro" id="IPR036890">
    <property type="entry name" value="HATPase_C_sf"/>
</dbReference>
<feature type="domain" description="CBS" evidence="16">
    <location>
        <begin position="169"/>
        <end position="234"/>
    </location>
</feature>
<dbReference type="CDD" id="cd16922">
    <property type="entry name" value="HATPase_EvgS-ArcB-TorS-like"/>
    <property type="match status" value="1"/>
</dbReference>
<keyword evidence="10" id="KW-0175">Coiled coil</keyword>
<dbReference type="InterPro" id="IPR029016">
    <property type="entry name" value="GAF-like_dom_sf"/>
</dbReference>
<evidence type="ECO:0000259" key="11">
    <source>
        <dbReference type="PROSITE" id="PS50046"/>
    </source>
</evidence>
<feature type="domain" description="Response regulatory" evidence="13">
    <location>
        <begin position="1784"/>
        <end position="1900"/>
    </location>
</feature>
<evidence type="ECO:0000259" key="16">
    <source>
        <dbReference type="PROSITE" id="PS51371"/>
    </source>
</evidence>
<accession>A0ABT7AQC3</accession>
<dbReference type="InterPro" id="IPR000700">
    <property type="entry name" value="PAS-assoc_C"/>
</dbReference>
<keyword evidence="7" id="KW-0902">Two-component regulatory system</keyword>
<dbReference type="PROSITE" id="PS50109">
    <property type="entry name" value="HIS_KIN"/>
    <property type="match status" value="1"/>
</dbReference>
<dbReference type="CDD" id="cd17774">
    <property type="entry name" value="CBS_two-component_sensor_histidine_kinase_repeat2"/>
    <property type="match status" value="1"/>
</dbReference>